<dbReference type="SUPFAM" id="SSF56954">
    <property type="entry name" value="Outer membrane efflux proteins (OEP)"/>
    <property type="match status" value="1"/>
</dbReference>
<dbReference type="PANTHER" id="PTHR30026:SF20">
    <property type="entry name" value="OUTER MEMBRANE PROTEIN TOLC"/>
    <property type="match status" value="1"/>
</dbReference>
<keyword evidence="5" id="KW-0812">Transmembrane</keyword>
<evidence type="ECO:0000256" key="3">
    <source>
        <dbReference type="ARBA" id="ARBA00022448"/>
    </source>
</evidence>
<accession>A0A495J155</accession>
<keyword evidence="9" id="KW-1185">Reference proteome</keyword>
<comment type="caution">
    <text evidence="8">The sequence shown here is derived from an EMBL/GenBank/DDBJ whole genome shotgun (WGS) entry which is preliminary data.</text>
</comment>
<protein>
    <submittedName>
        <fullName evidence="8">Outer membrane protein TolC</fullName>
    </submittedName>
</protein>
<comment type="similarity">
    <text evidence="2">Belongs to the outer membrane factor (OMF) (TC 1.B.17) family.</text>
</comment>
<dbReference type="PANTHER" id="PTHR30026">
    <property type="entry name" value="OUTER MEMBRANE PROTEIN TOLC"/>
    <property type="match status" value="1"/>
</dbReference>
<comment type="subcellular location">
    <subcellularLocation>
        <location evidence="1">Cell outer membrane</location>
    </subcellularLocation>
</comment>
<dbReference type="InterPro" id="IPR051906">
    <property type="entry name" value="TolC-like"/>
</dbReference>
<keyword evidence="4" id="KW-1134">Transmembrane beta strand</keyword>
<evidence type="ECO:0000313" key="8">
    <source>
        <dbReference type="EMBL" id="RKR82725.1"/>
    </source>
</evidence>
<dbReference type="GO" id="GO:0015562">
    <property type="term" value="F:efflux transmembrane transporter activity"/>
    <property type="evidence" value="ECO:0007669"/>
    <property type="project" value="InterPro"/>
</dbReference>
<dbReference type="Gene3D" id="1.20.1600.10">
    <property type="entry name" value="Outer membrane efflux proteins (OEP)"/>
    <property type="match status" value="1"/>
</dbReference>
<keyword evidence="3" id="KW-0813">Transport</keyword>
<evidence type="ECO:0000256" key="4">
    <source>
        <dbReference type="ARBA" id="ARBA00022452"/>
    </source>
</evidence>
<evidence type="ECO:0000256" key="5">
    <source>
        <dbReference type="ARBA" id="ARBA00022692"/>
    </source>
</evidence>
<sequence length="460" mass="51484">MLFTGAVNAQQAAPSAQPYNFSLADCIKYAYEHQDSVLNAQLDVKSAEFKVKETTGIGLPQVSGSVNFQDYLKVPTILIPDFVSPAVYGVIKSQNIKDGNGQAIVAPTQFAPFSGSFTQKYNNTFGLDVSQILFDGSYLVGLQASKTYKELSQKSLTRTKIATNLNVTKAYYQVLVNNEQIKLLDANIKQLKQQLDETTAQNKQGFVEKIDVQRLEVQYNNLVTNRENVVRSLVLTYEMLKFQMGMPIGRDLILKDKLEDVKLDNNVAETSVDTSFYRKRIEFSLLETSKQLNLLDLKRKKSQYLPSLIAFGNTGIQFQDNSIGNLYNTNYPSTYVGVKLSVPIFNGFQRKYQVKQSEIAVLKSQNDIENLKNGLSLQADAARINYANGVQSLNNQKRSRELAQEVLRVSKIKYEQGVGSSIEVTQAQTALENADNQYIQALYTALISKVNLDQAYGKIN</sequence>
<evidence type="ECO:0000313" key="9">
    <source>
        <dbReference type="Proteomes" id="UP000268007"/>
    </source>
</evidence>
<dbReference type="Pfam" id="PF02321">
    <property type="entry name" value="OEP"/>
    <property type="match status" value="2"/>
</dbReference>
<evidence type="ECO:0000256" key="7">
    <source>
        <dbReference type="ARBA" id="ARBA00023237"/>
    </source>
</evidence>
<name>A0A495J155_9SPHI</name>
<dbReference type="GO" id="GO:1990281">
    <property type="term" value="C:efflux pump complex"/>
    <property type="evidence" value="ECO:0007669"/>
    <property type="project" value="TreeGrafter"/>
</dbReference>
<organism evidence="8 9">
    <name type="scientific">Mucilaginibacter gracilis</name>
    <dbReference type="NCBI Taxonomy" id="423350"/>
    <lineage>
        <taxon>Bacteria</taxon>
        <taxon>Pseudomonadati</taxon>
        <taxon>Bacteroidota</taxon>
        <taxon>Sphingobacteriia</taxon>
        <taxon>Sphingobacteriales</taxon>
        <taxon>Sphingobacteriaceae</taxon>
        <taxon>Mucilaginibacter</taxon>
    </lineage>
</organism>
<dbReference type="InterPro" id="IPR003423">
    <property type="entry name" value="OMP_efflux"/>
</dbReference>
<dbReference type="RefSeq" id="WP_246001867.1">
    <property type="nucleotide sequence ID" value="NZ_RBKU01000001.1"/>
</dbReference>
<dbReference type="GO" id="GO:0015288">
    <property type="term" value="F:porin activity"/>
    <property type="evidence" value="ECO:0007669"/>
    <property type="project" value="TreeGrafter"/>
</dbReference>
<dbReference type="Proteomes" id="UP000268007">
    <property type="component" value="Unassembled WGS sequence"/>
</dbReference>
<keyword evidence="6" id="KW-0472">Membrane</keyword>
<dbReference type="GO" id="GO:0009279">
    <property type="term" value="C:cell outer membrane"/>
    <property type="evidence" value="ECO:0007669"/>
    <property type="project" value="UniProtKB-SubCell"/>
</dbReference>
<gene>
    <name evidence="8" type="ORF">BDD43_2910</name>
</gene>
<evidence type="ECO:0000256" key="6">
    <source>
        <dbReference type="ARBA" id="ARBA00023136"/>
    </source>
</evidence>
<dbReference type="EMBL" id="RBKU01000001">
    <property type="protein sequence ID" value="RKR82725.1"/>
    <property type="molecule type" value="Genomic_DNA"/>
</dbReference>
<evidence type="ECO:0000256" key="2">
    <source>
        <dbReference type="ARBA" id="ARBA00007613"/>
    </source>
</evidence>
<reference evidence="8 9" key="1">
    <citation type="submission" date="2018-10" db="EMBL/GenBank/DDBJ databases">
        <title>Genomic Encyclopedia of Archaeal and Bacterial Type Strains, Phase II (KMG-II): from individual species to whole genera.</title>
        <authorList>
            <person name="Goeker M."/>
        </authorList>
    </citation>
    <scope>NUCLEOTIDE SEQUENCE [LARGE SCALE GENOMIC DNA]</scope>
    <source>
        <strain evidence="8 9">DSM 18602</strain>
    </source>
</reference>
<dbReference type="AlphaFoldDB" id="A0A495J155"/>
<proteinExistence type="inferred from homology"/>
<evidence type="ECO:0000256" key="1">
    <source>
        <dbReference type="ARBA" id="ARBA00004442"/>
    </source>
</evidence>
<keyword evidence="7" id="KW-0998">Cell outer membrane</keyword>